<dbReference type="Gene3D" id="3.40.630.10">
    <property type="entry name" value="Zn peptidases"/>
    <property type="match status" value="1"/>
</dbReference>
<dbReference type="InterPro" id="IPR002933">
    <property type="entry name" value="Peptidase_M20"/>
</dbReference>
<comment type="cofactor">
    <cofactor evidence="1">
        <name>Zn(2+)</name>
        <dbReference type="ChEBI" id="CHEBI:29105"/>
    </cofactor>
</comment>
<dbReference type="Proteomes" id="UP000237889">
    <property type="component" value="Chromosome"/>
</dbReference>
<dbReference type="GO" id="GO:0016787">
    <property type="term" value="F:hydrolase activity"/>
    <property type="evidence" value="ECO:0007669"/>
    <property type="project" value="UniProtKB-KW"/>
</dbReference>
<dbReference type="Gene3D" id="3.30.70.360">
    <property type="match status" value="1"/>
</dbReference>
<keyword evidence="6" id="KW-1185">Reference proteome</keyword>
<dbReference type="PANTHER" id="PTHR42994:SF2">
    <property type="entry name" value="PEPTIDASE"/>
    <property type="match status" value="1"/>
</dbReference>
<dbReference type="InterPro" id="IPR036264">
    <property type="entry name" value="Bact_exopeptidase_dim_dom"/>
</dbReference>
<dbReference type="PANTHER" id="PTHR42994">
    <property type="entry name" value="PEPTIDASE T"/>
    <property type="match status" value="1"/>
</dbReference>
<accession>A0A2S0NH66</accession>
<feature type="domain" description="Peptidase M20 dimerisation" evidence="4">
    <location>
        <begin position="186"/>
        <end position="292"/>
    </location>
</feature>
<dbReference type="SUPFAM" id="SSF53187">
    <property type="entry name" value="Zn-dependent exopeptidases"/>
    <property type="match status" value="1"/>
</dbReference>
<dbReference type="KEGG" id="phr:C6569_02930"/>
<dbReference type="EMBL" id="CP027668">
    <property type="protein sequence ID" value="AVO47502.1"/>
    <property type="molecule type" value="Genomic_DNA"/>
</dbReference>
<evidence type="ECO:0000256" key="1">
    <source>
        <dbReference type="ARBA" id="ARBA00001947"/>
    </source>
</evidence>
<dbReference type="OrthoDB" id="9776600at2"/>
<organism evidence="5 6">
    <name type="scientific">Phreatobacter cathodiphilus</name>
    <dbReference type="NCBI Taxonomy" id="1868589"/>
    <lineage>
        <taxon>Bacteria</taxon>
        <taxon>Pseudomonadati</taxon>
        <taxon>Pseudomonadota</taxon>
        <taxon>Alphaproteobacteria</taxon>
        <taxon>Hyphomicrobiales</taxon>
        <taxon>Phreatobacteraceae</taxon>
        <taxon>Phreatobacter</taxon>
    </lineage>
</organism>
<name>A0A2S0NH66_9HYPH</name>
<keyword evidence="3" id="KW-0862">Zinc</keyword>
<evidence type="ECO:0000259" key="4">
    <source>
        <dbReference type="Pfam" id="PF07687"/>
    </source>
</evidence>
<proteinExistence type="predicted"/>
<gene>
    <name evidence="5" type="ORF">C6569_02930</name>
</gene>
<dbReference type="InterPro" id="IPR011650">
    <property type="entry name" value="Peptidase_M20_dimer"/>
</dbReference>
<protein>
    <submittedName>
        <fullName evidence="5">Peptidase</fullName>
    </submittedName>
</protein>
<evidence type="ECO:0000313" key="6">
    <source>
        <dbReference type="Proteomes" id="UP000237889"/>
    </source>
</evidence>
<dbReference type="AlphaFoldDB" id="A0A2S0NH66"/>
<evidence type="ECO:0000256" key="3">
    <source>
        <dbReference type="ARBA" id="ARBA00022833"/>
    </source>
</evidence>
<keyword evidence="2" id="KW-0378">Hydrolase</keyword>
<dbReference type="Pfam" id="PF07687">
    <property type="entry name" value="M20_dimer"/>
    <property type="match status" value="1"/>
</dbReference>
<evidence type="ECO:0000256" key="2">
    <source>
        <dbReference type="ARBA" id="ARBA00022801"/>
    </source>
</evidence>
<sequence>MTHDTQAALDRLMRFLAVEGITGQEKAIAEDVAKALVEAGVPAEAIAYDDANTRIPVPTETGNLIVKIPGRGALSNGEPLLFSTHLDTVPLCAGAKARIVGDRIVSGGDTALGGDNRTGCAVLVSLAAELAKQNLDHPPLVLVFCVREESGLWGARYIDLDMVGPVAMGFNYDGSRPADVVTGAVGGDGWSVEIFGRASHAGVAPERGISASMIAAMALADAQAGGWFGKVVKGDKAGTSNVGTVAGRDGRGAGDATNVVTDYCYVEGESRSHDMAFVDAITDAFEAAFVKAAATLVSSEGKTGRVEFKRQRKYHSFAIDRNAPVVQRGIQAIEAIGLTPNPRLVNGGLDANYLTLHGVQTVTFGAGQNEAHTVDEWVDIPAFQNACRLAIALATAR</sequence>
<evidence type="ECO:0000313" key="5">
    <source>
        <dbReference type="EMBL" id="AVO47502.1"/>
    </source>
</evidence>
<reference evidence="5 6" key="1">
    <citation type="submission" date="2018-03" db="EMBL/GenBank/DDBJ databases">
        <title>Genome sequencing of Phreatobacter sp.</title>
        <authorList>
            <person name="Kim S.-J."/>
            <person name="Heo J."/>
            <person name="Kwon S.-W."/>
        </authorList>
    </citation>
    <scope>NUCLEOTIDE SEQUENCE [LARGE SCALE GENOMIC DNA]</scope>
    <source>
        <strain evidence="5 6">S-12</strain>
    </source>
</reference>
<dbReference type="Pfam" id="PF01546">
    <property type="entry name" value="Peptidase_M20"/>
    <property type="match status" value="1"/>
</dbReference>
<dbReference type="SUPFAM" id="SSF55031">
    <property type="entry name" value="Bacterial exopeptidase dimerisation domain"/>
    <property type="match status" value="1"/>
</dbReference>